<name>A0A813G249_POLGL</name>
<evidence type="ECO:0000256" key="1">
    <source>
        <dbReference type="SAM" id="Phobius"/>
    </source>
</evidence>
<feature type="signal peptide" evidence="2">
    <location>
        <begin position="1"/>
        <end position="17"/>
    </location>
</feature>
<proteinExistence type="predicted"/>
<sequence>MMVGFLAFLAVLMQASSVPSMSSEITSNNNNDDLPLSRDDECHLDADGAACSLSALQRKGQKVEHYGTSMAGCGPCRQHEEKITEEWETCAAKENRCCHACGVWTATEVKLHQHSGGSCPGAIDLGDKVVPIAPCGGVESINANTSADFDSLWHCAAKKTRASQGMALIVNPWLARALVFSKVIFYVAVGCGHLLLFCFILHTLSNWKERSTICTSSSSRWTVVDTLWPVGQGCQKQLATTNKQHCQ</sequence>
<evidence type="ECO:0000256" key="2">
    <source>
        <dbReference type="SAM" id="SignalP"/>
    </source>
</evidence>
<reference evidence="3" key="1">
    <citation type="submission" date="2021-02" db="EMBL/GenBank/DDBJ databases">
        <authorList>
            <person name="Dougan E. K."/>
            <person name="Rhodes N."/>
            <person name="Thang M."/>
            <person name="Chan C."/>
        </authorList>
    </citation>
    <scope>NUCLEOTIDE SEQUENCE</scope>
</reference>
<keyword evidence="2" id="KW-0732">Signal</keyword>
<keyword evidence="1" id="KW-0472">Membrane</keyword>
<evidence type="ECO:0008006" key="5">
    <source>
        <dbReference type="Google" id="ProtNLM"/>
    </source>
</evidence>
<dbReference type="EMBL" id="CAJNNV010026533">
    <property type="protein sequence ID" value="CAE8618432.1"/>
    <property type="molecule type" value="Genomic_DNA"/>
</dbReference>
<organism evidence="3 4">
    <name type="scientific">Polarella glacialis</name>
    <name type="common">Dinoflagellate</name>
    <dbReference type="NCBI Taxonomy" id="89957"/>
    <lineage>
        <taxon>Eukaryota</taxon>
        <taxon>Sar</taxon>
        <taxon>Alveolata</taxon>
        <taxon>Dinophyceae</taxon>
        <taxon>Suessiales</taxon>
        <taxon>Suessiaceae</taxon>
        <taxon>Polarella</taxon>
    </lineage>
</organism>
<dbReference type="AlphaFoldDB" id="A0A813G249"/>
<keyword evidence="4" id="KW-1185">Reference proteome</keyword>
<accession>A0A813G249</accession>
<feature type="chain" id="PRO_5032594832" description="TNFR-Cys domain-containing protein" evidence="2">
    <location>
        <begin position="18"/>
        <end position="247"/>
    </location>
</feature>
<dbReference type="Proteomes" id="UP000654075">
    <property type="component" value="Unassembled WGS sequence"/>
</dbReference>
<evidence type="ECO:0000313" key="3">
    <source>
        <dbReference type="EMBL" id="CAE8618432.1"/>
    </source>
</evidence>
<gene>
    <name evidence="3" type="ORF">PGLA1383_LOCUS36052</name>
</gene>
<keyword evidence="1" id="KW-0812">Transmembrane</keyword>
<keyword evidence="1" id="KW-1133">Transmembrane helix</keyword>
<evidence type="ECO:0000313" key="4">
    <source>
        <dbReference type="Proteomes" id="UP000654075"/>
    </source>
</evidence>
<protein>
    <recommendedName>
        <fullName evidence="5">TNFR-Cys domain-containing protein</fullName>
    </recommendedName>
</protein>
<feature type="transmembrane region" description="Helical" evidence="1">
    <location>
        <begin position="183"/>
        <end position="201"/>
    </location>
</feature>
<comment type="caution">
    <text evidence="3">The sequence shown here is derived from an EMBL/GenBank/DDBJ whole genome shotgun (WGS) entry which is preliminary data.</text>
</comment>